<dbReference type="InterPro" id="IPR001077">
    <property type="entry name" value="COMT_C"/>
</dbReference>
<name>A0ABR8LFH3_9ACTN</name>
<comment type="caution">
    <text evidence="6">The sequence shown here is derived from an EMBL/GenBank/DDBJ whole genome shotgun (WGS) entry which is preliminary data.</text>
</comment>
<feature type="domain" description="O-methyltransferase C-terminal" evidence="4">
    <location>
        <begin position="87"/>
        <end position="291"/>
    </location>
</feature>
<keyword evidence="1 6" id="KW-0489">Methyltransferase</keyword>
<evidence type="ECO:0000313" key="6">
    <source>
        <dbReference type="EMBL" id="MBD3148594.1"/>
    </source>
</evidence>
<dbReference type="GO" id="GO:0032259">
    <property type="term" value="P:methylation"/>
    <property type="evidence" value="ECO:0007669"/>
    <property type="project" value="UniProtKB-KW"/>
</dbReference>
<dbReference type="Gene3D" id="3.40.50.150">
    <property type="entry name" value="Vaccinia Virus protein VP39"/>
    <property type="match status" value="1"/>
</dbReference>
<dbReference type="InterPro" id="IPR012967">
    <property type="entry name" value="COMT_dimerisation"/>
</dbReference>
<dbReference type="SUPFAM" id="SSF53335">
    <property type="entry name" value="S-adenosyl-L-methionine-dependent methyltransferases"/>
    <property type="match status" value="1"/>
</dbReference>
<dbReference type="GO" id="GO:0008168">
    <property type="term" value="F:methyltransferase activity"/>
    <property type="evidence" value="ECO:0007669"/>
    <property type="project" value="UniProtKB-KW"/>
</dbReference>
<evidence type="ECO:0000256" key="1">
    <source>
        <dbReference type="ARBA" id="ARBA00022603"/>
    </source>
</evidence>
<gene>
    <name evidence="6" type="ORF">IEQ31_36290</name>
</gene>
<accession>A0ABR8LFH3</accession>
<evidence type="ECO:0000259" key="5">
    <source>
        <dbReference type="Pfam" id="PF08100"/>
    </source>
</evidence>
<dbReference type="InterPro" id="IPR036388">
    <property type="entry name" value="WH-like_DNA-bd_sf"/>
</dbReference>
<dbReference type="Pfam" id="PF00891">
    <property type="entry name" value="Methyltransf_2"/>
    <property type="match status" value="1"/>
</dbReference>
<dbReference type="PANTHER" id="PTHR43712:SF2">
    <property type="entry name" value="O-METHYLTRANSFERASE CICE"/>
    <property type="match status" value="1"/>
</dbReference>
<evidence type="ECO:0000256" key="3">
    <source>
        <dbReference type="ARBA" id="ARBA00022691"/>
    </source>
</evidence>
<dbReference type="CDD" id="cd02440">
    <property type="entry name" value="AdoMet_MTases"/>
    <property type="match status" value="1"/>
</dbReference>
<dbReference type="PROSITE" id="PS51683">
    <property type="entry name" value="SAM_OMT_II"/>
    <property type="match status" value="1"/>
</dbReference>
<evidence type="ECO:0000259" key="4">
    <source>
        <dbReference type="Pfam" id="PF00891"/>
    </source>
</evidence>
<dbReference type="EMBL" id="JACXRZ010000066">
    <property type="protein sequence ID" value="MBD3148594.1"/>
    <property type="molecule type" value="Genomic_DNA"/>
</dbReference>
<protein>
    <submittedName>
        <fullName evidence="6">Hydroxyneurosporene methyltransferase</fullName>
    </submittedName>
</protein>
<proteinExistence type="predicted"/>
<dbReference type="InterPro" id="IPR036390">
    <property type="entry name" value="WH_DNA-bd_sf"/>
</dbReference>
<organism evidence="6 7">
    <name type="scientific">Microbispora bryophytorum subsp. camponoti</name>
    <dbReference type="NCBI Taxonomy" id="1677852"/>
    <lineage>
        <taxon>Bacteria</taxon>
        <taxon>Bacillati</taxon>
        <taxon>Actinomycetota</taxon>
        <taxon>Actinomycetes</taxon>
        <taxon>Streptosporangiales</taxon>
        <taxon>Streptosporangiaceae</taxon>
        <taxon>Microbispora</taxon>
    </lineage>
</organism>
<keyword evidence="2" id="KW-0808">Transferase</keyword>
<keyword evidence="7" id="KW-1185">Reference proteome</keyword>
<dbReference type="InterPro" id="IPR029063">
    <property type="entry name" value="SAM-dependent_MTases_sf"/>
</dbReference>
<reference evidence="6 7" key="1">
    <citation type="submission" date="2020-09" db="EMBL/GenBank/DDBJ databases">
        <title>Actinomycete isolated from the Camponotus japonicus Mayr.</title>
        <authorList>
            <person name="Gong X."/>
        </authorList>
    </citation>
    <scope>NUCLEOTIDE SEQUENCE [LARGE SCALE GENOMIC DNA]</scope>
    <source>
        <strain evidence="6 7">2C-HV3</strain>
    </source>
</reference>
<dbReference type="Pfam" id="PF08100">
    <property type="entry name" value="Dimerisation"/>
    <property type="match status" value="1"/>
</dbReference>
<evidence type="ECO:0000256" key="2">
    <source>
        <dbReference type="ARBA" id="ARBA00022679"/>
    </source>
</evidence>
<dbReference type="SUPFAM" id="SSF46785">
    <property type="entry name" value="Winged helix' DNA-binding domain"/>
    <property type="match status" value="1"/>
</dbReference>
<feature type="domain" description="O-methyltransferase dimerisation" evidence="5">
    <location>
        <begin position="2"/>
        <end position="61"/>
    </location>
</feature>
<keyword evidence="3" id="KW-0949">S-adenosyl-L-methionine</keyword>
<dbReference type="Proteomes" id="UP000653231">
    <property type="component" value="Unassembled WGS sequence"/>
</dbReference>
<sequence length="311" mass="33501">MAELGCAEHLAAGPMDVAELAKACDAHEPSLARLLRELEALGVVRAVAPGTYELTEEGQTLRDGVPGSMRSALRMAAETGYWYAMGNLAQTVKEGRSAFISRFGPLYGYFQEQPEAARLFNEYMAIRAAPLEAALATAYDFTGVKTFVDIAGGTGHLLAAVLDQHPGMRGVLFDIAHVVENARESLNARGLGDRCEFESGDFFEGVPEGGDLYLLASVIHNWSDEASLRILTNVRKAALPHGRLLLLEMVLPDDGTPHIGKDLDMRMLALTEGGMERTLGEHTRLLGEAGFTLSRVLPLPAGASLIEALPR</sequence>
<dbReference type="PANTHER" id="PTHR43712">
    <property type="entry name" value="PUTATIVE (AFU_ORTHOLOGUE AFUA_4G14580)-RELATED"/>
    <property type="match status" value="1"/>
</dbReference>
<dbReference type="PIRSF" id="PIRSF005739">
    <property type="entry name" value="O-mtase"/>
    <property type="match status" value="1"/>
</dbReference>
<dbReference type="Gene3D" id="1.10.10.10">
    <property type="entry name" value="Winged helix-like DNA-binding domain superfamily/Winged helix DNA-binding domain"/>
    <property type="match status" value="1"/>
</dbReference>
<dbReference type="InterPro" id="IPR016461">
    <property type="entry name" value="COMT-like"/>
</dbReference>
<evidence type="ECO:0000313" key="7">
    <source>
        <dbReference type="Proteomes" id="UP000653231"/>
    </source>
</evidence>
<dbReference type="Gene3D" id="1.10.287.1350">
    <property type="match status" value="1"/>
</dbReference>